<proteinExistence type="predicted"/>
<evidence type="ECO:0000313" key="1">
    <source>
        <dbReference type="EMBL" id="MFC5507590.1"/>
    </source>
</evidence>
<keyword evidence="2" id="KW-1185">Reference proteome</keyword>
<dbReference type="EMBL" id="JBHSLU010000063">
    <property type="protein sequence ID" value="MFC5507590.1"/>
    <property type="molecule type" value="Genomic_DNA"/>
</dbReference>
<sequence>MFAQITVDDYVSDREAVRQRLLSVPVFGSSSLIELDLVLASFVERQVISVPTDETPYRLPEAIAGITVSGLLLEAILPPSLARVVQASPELSSYRLQAILDDRWGFQQVLQRTRSIGKAKAQTIDAAISQFVEDVKAISSQKPPTRDYLVYSSADLMPPIEALKWCIERLTHPYGEIVRDRHGVGARVGNSAGYSSILEIARKCGMSRYACTSALKLAMTKLAAGPSVRAAKRLLAEPSGIAARNAAGKVLKAPVKDAQVESYLRDEPYLRLAVIIAHKRPSEWIGKRSSG</sequence>
<gene>
    <name evidence="1" type="ORF">ACFPN9_20310</name>
</gene>
<organism evidence="1 2">
    <name type="scientific">Bosea massiliensis</name>
    <dbReference type="NCBI Taxonomy" id="151419"/>
    <lineage>
        <taxon>Bacteria</taxon>
        <taxon>Pseudomonadati</taxon>
        <taxon>Pseudomonadota</taxon>
        <taxon>Alphaproteobacteria</taxon>
        <taxon>Hyphomicrobiales</taxon>
        <taxon>Boseaceae</taxon>
        <taxon>Bosea</taxon>
    </lineage>
</organism>
<dbReference type="RefSeq" id="WP_156450021.1">
    <property type="nucleotide sequence ID" value="NZ_JBHSLU010000063.1"/>
</dbReference>
<evidence type="ECO:0000313" key="2">
    <source>
        <dbReference type="Proteomes" id="UP001596060"/>
    </source>
</evidence>
<reference evidence="2" key="1">
    <citation type="journal article" date="2019" name="Int. J. Syst. Evol. Microbiol.">
        <title>The Global Catalogue of Microorganisms (GCM) 10K type strain sequencing project: providing services to taxonomists for standard genome sequencing and annotation.</title>
        <authorList>
            <consortium name="The Broad Institute Genomics Platform"/>
            <consortium name="The Broad Institute Genome Sequencing Center for Infectious Disease"/>
            <person name="Wu L."/>
            <person name="Ma J."/>
        </authorList>
    </citation>
    <scope>NUCLEOTIDE SEQUENCE [LARGE SCALE GENOMIC DNA]</scope>
    <source>
        <strain evidence="2">CCUG 43117</strain>
    </source>
</reference>
<protein>
    <submittedName>
        <fullName evidence="1">Uncharacterized protein</fullName>
    </submittedName>
</protein>
<comment type="caution">
    <text evidence="1">The sequence shown here is derived from an EMBL/GenBank/DDBJ whole genome shotgun (WGS) entry which is preliminary data.</text>
</comment>
<dbReference type="Proteomes" id="UP001596060">
    <property type="component" value="Unassembled WGS sequence"/>
</dbReference>
<name>A0ABW0P4J5_9HYPH</name>
<accession>A0ABW0P4J5</accession>